<organism evidence="1 2">
    <name type="scientific">Dunaliella salina</name>
    <name type="common">Green alga</name>
    <name type="synonym">Protococcus salinus</name>
    <dbReference type="NCBI Taxonomy" id="3046"/>
    <lineage>
        <taxon>Eukaryota</taxon>
        <taxon>Viridiplantae</taxon>
        <taxon>Chlorophyta</taxon>
        <taxon>core chlorophytes</taxon>
        <taxon>Chlorophyceae</taxon>
        <taxon>CS clade</taxon>
        <taxon>Chlamydomonadales</taxon>
        <taxon>Dunaliellaceae</taxon>
        <taxon>Dunaliella</taxon>
    </lineage>
</organism>
<sequence>MIHCSIRSFCCILGVEKRANQRKWAHQCRACKLTDGPFYLLHFSLHFSNAASRAYRQCAVIRGQHHIHITNLGANQLTVKPCSSRTHDLSRQSIRTGCSFTVFTAPQRCSFLGTPALGKQM</sequence>
<evidence type="ECO:0008006" key="3">
    <source>
        <dbReference type="Google" id="ProtNLM"/>
    </source>
</evidence>
<gene>
    <name evidence="1" type="ORF">DUNSADRAFT_13260</name>
</gene>
<dbReference type="EMBL" id="MU069955">
    <property type="protein sequence ID" value="KAF5831353.1"/>
    <property type="molecule type" value="Genomic_DNA"/>
</dbReference>
<dbReference type="Proteomes" id="UP000815325">
    <property type="component" value="Unassembled WGS sequence"/>
</dbReference>
<reference evidence="1" key="1">
    <citation type="submission" date="2017-08" db="EMBL/GenBank/DDBJ databases">
        <authorList>
            <person name="Polle J.E."/>
            <person name="Barry K."/>
            <person name="Cushman J."/>
            <person name="Schmutz J."/>
            <person name="Tran D."/>
            <person name="Hathwaick L.T."/>
            <person name="Yim W.C."/>
            <person name="Jenkins J."/>
            <person name="Mckie-Krisberg Z.M."/>
            <person name="Prochnik S."/>
            <person name="Lindquist E."/>
            <person name="Dockter R.B."/>
            <person name="Adam C."/>
            <person name="Molina H."/>
            <person name="Bunkerborg J."/>
            <person name="Jin E."/>
            <person name="Buchheim M."/>
            <person name="Magnuson J."/>
        </authorList>
    </citation>
    <scope>NUCLEOTIDE SEQUENCE</scope>
    <source>
        <strain evidence="1">CCAP 19/18</strain>
    </source>
</reference>
<proteinExistence type="predicted"/>
<protein>
    <recommendedName>
        <fullName evidence="3">Encoded protein</fullName>
    </recommendedName>
</protein>
<evidence type="ECO:0000313" key="2">
    <source>
        <dbReference type="Proteomes" id="UP000815325"/>
    </source>
</evidence>
<comment type="caution">
    <text evidence="1">The sequence shown here is derived from an EMBL/GenBank/DDBJ whole genome shotgun (WGS) entry which is preliminary data.</text>
</comment>
<evidence type="ECO:0000313" key="1">
    <source>
        <dbReference type="EMBL" id="KAF5831353.1"/>
    </source>
</evidence>
<name>A0ABQ7G9S0_DUNSA</name>
<keyword evidence="2" id="KW-1185">Reference proteome</keyword>
<accession>A0ABQ7G9S0</accession>